<dbReference type="Proteomes" id="UP000050792">
    <property type="component" value="Unassembled WGS sequence"/>
</dbReference>
<evidence type="ECO:0000256" key="4">
    <source>
        <dbReference type="ARBA" id="ARBA00022989"/>
    </source>
</evidence>
<keyword evidence="4 10" id="KW-1133">Transmembrane helix</keyword>
<evidence type="ECO:0000256" key="8">
    <source>
        <dbReference type="RuleBase" id="RU003857"/>
    </source>
</evidence>
<dbReference type="PANTHER" id="PTHR11003:SF334">
    <property type="entry name" value="FI03418P"/>
    <property type="match status" value="1"/>
</dbReference>
<reference evidence="12" key="1">
    <citation type="submission" date="2022-06" db="EMBL/GenBank/DDBJ databases">
        <authorList>
            <person name="Berger JAMES D."/>
            <person name="Berger JAMES D."/>
        </authorList>
    </citation>
    <scope>NUCLEOTIDE SEQUENCE [LARGE SCALE GENOMIC DNA]</scope>
</reference>
<evidence type="ECO:0000256" key="5">
    <source>
        <dbReference type="ARBA" id="ARBA00023065"/>
    </source>
</evidence>
<evidence type="ECO:0000256" key="3">
    <source>
        <dbReference type="ARBA" id="ARBA00022692"/>
    </source>
</evidence>
<dbReference type="InterPro" id="IPR003280">
    <property type="entry name" value="2pore_dom_K_chnl"/>
</dbReference>
<feature type="domain" description="Potassium channel" evidence="11">
    <location>
        <begin position="652"/>
        <end position="731"/>
    </location>
</feature>
<sequence length="748" mass="86558">MATVHFVATQVPQSNIPRFKRVMDTEEKIVHKSDLLESNITSSKSRLINPDKNISKGSNDVNKSILEDNSNQPHYGFNKSKIPEINDKTTKNIIDERGHSSLIEQTTEQSMISPEKHDSNNEICTPLRPIKGRRTHLFNQHANTSDHLKQNDNISIKQKPPNLKCKKFKKYFKSFIAFLFSHIGLCLVVVGYCSLGALLFRSIEQNYQANLIHNYTTELTKNQMNIQRLFINFHHESLKLCIQNVQNWYHNEIQWKNDIMKILIDYDFSINPANFKIELEKFNQNLIKPIIPNNQINNNTTTENNTTNNDNNSSINMNMKLLKEFEKNFTINLKYHTEYIMFKTNELIEKLIHTTYDACNAGWKPVHSMNNLIMNNKNKYSNTYLQCYKYNNCTLENIEHNHSDNNDSSQVNQLQNTTCNCLNETKCLCDNRIQTNNYSNRLSSSGVIEEYRDPWTLTGALLYAVTVITTIGYGHIVPKTDLGRAITVIYALFGIPLVLLCLANLGGFLANTVRIIYSNSCFKYHEHRVKKKLSKQHNQSILPVIRDEKLSNSSKRKLLPNRKTKPSKLHNTIHEINETSIVNNYNDSNKYTSKESINQLHMNDYHTARFEKRAQSILHTLTSSQSIISSGIQKEIRKNKGVHVPIWLTLLVFFIYMIVGAIIFAKWENWNLLQSGYFVFITLSTIGFGDFVPGIQTDKWQENSTKPVFCCFYLLFGLSMVAMSFNLMQEEVKTKFRRFAYKVGLVED</sequence>
<dbReference type="PANTHER" id="PTHR11003">
    <property type="entry name" value="POTASSIUM CHANNEL, SUBFAMILY K"/>
    <property type="match status" value="1"/>
</dbReference>
<evidence type="ECO:0000256" key="7">
    <source>
        <dbReference type="ARBA" id="ARBA00023303"/>
    </source>
</evidence>
<evidence type="ECO:0000256" key="6">
    <source>
        <dbReference type="ARBA" id="ARBA00023136"/>
    </source>
</evidence>
<keyword evidence="5 8" id="KW-0406">Ion transport</keyword>
<proteinExistence type="inferred from homology"/>
<reference evidence="13" key="2">
    <citation type="submission" date="2023-11" db="UniProtKB">
        <authorList>
            <consortium name="WormBaseParasite"/>
        </authorList>
    </citation>
    <scope>IDENTIFICATION</scope>
</reference>
<evidence type="ECO:0000256" key="9">
    <source>
        <dbReference type="SAM" id="MobiDB-lite"/>
    </source>
</evidence>
<evidence type="ECO:0000313" key="12">
    <source>
        <dbReference type="Proteomes" id="UP000050792"/>
    </source>
</evidence>
<keyword evidence="12" id="KW-1185">Reference proteome</keyword>
<keyword evidence="2 8" id="KW-0813">Transport</keyword>
<comment type="similarity">
    <text evidence="8">Belongs to the two pore domain potassium channel (TC 1.A.1.8) family.</text>
</comment>
<feature type="transmembrane region" description="Helical" evidence="10">
    <location>
        <begin position="488"/>
        <end position="510"/>
    </location>
</feature>
<feature type="region of interest" description="Disordered" evidence="9">
    <location>
        <begin position="105"/>
        <end position="126"/>
    </location>
</feature>
<keyword evidence="7 8" id="KW-0407">Ion channel</keyword>
<dbReference type="WBParaSite" id="SRDH1_51550.1">
    <property type="protein sequence ID" value="SRDH1_51550.1"/>
    <property type="gene ID" value="SRDH1_51550"/>
</dbReference>
<feature type="transmembrane region" description="Helical" evidence="10">
    <location>
        <begin position="455"/>
        <end position="476"/>
    </location>
</feature>
<keyword evidence="6 10" id="KW-0472">Membrane</keyword>
<feature type="domain" description="Potassium channel" evidence="11">
    <location>
        <begin position="451"/>
        <end position="509"/>
    </location>
</feature>
<evidence type="ECO:0000256" key="10">
    <source>
        <dbReference type="SAM" id="Phobius"/>
    </source>
</evidence>
<name>A0AA85FHN4_9TREM</name>
<evidence type="ECO:0000313" key="13">
    <source>
        <dbReference type="WBParaSite" id="SRDH1_51550.1"/>
    </source>
</evidence>
<evidence type="ECO:0000259" key="11">
    <source>
        <dbReference type="Pfam" id="PF07885"/>
    </source>
</evidence>
<evidence type="ECO:0000256" key="1">
    <source>
        <dbReference type="ARBA" id="ARBA00004141"/>
    </source>
</evidence>
<protein>
    <recommendedName>
        <fullName evidence="11">Potassium channel domain-containing protein</fullName>
    </recommendedName>
</protein>
<accession>A0AA85FHN4</accession>
<dbReference type="SUPFAM" id="SSF81324">
    <property type="entry name" value="Voltage-gated potassium channels"/>
    <property type="match status" value="2"/>
</dbReference>
<dbReference type="PRINTS" id="PR01333">
    <property type="entry name" value="2POREKCHANEL"/>
</dbReference>
<feature type="transmembrane region" description="Helical" evidence="10">
    <location>
        <begin position="175"/>
        <end position="200"/>
    </location>
</feature>
<dbReference type="InterPro" id="IPR013099">
    <property type="entry name" value="K_chnl_dom"/>
</dbReference>
<feature type="transmembrane region" description="Helical" evidence="10">
    <location>
        <begin position="707"/>
        <end position="728"/>
    </location>
</feature>
<dbReference type="GO" id="GO:0022841">
    <property type="term" value="F:potassium ion leak channel activity"/>
    <property type="evidence" value="ECO:0007669"/>
    <property type="project" value="TreeGrafter"/>
</dbReference>
<keyword evidence="3 8" id="KW-0812">Transmembrane</keyword>
<dbReference type="GO" id="GO:0030322">
    <property type="term" value="P:stabilization of membrane potential"/>
    <property type="evidence" value="ECO:0007669"/>
    <property type="project" value="TreeGrafter"/>
</dbReference>
<dbReference type="GO" id="GO:0005886">
    <property type="term" value="C:plasma membrane"/>
    <property type="evidence" value="ECO:0007669"/>
    <property type="project" value="TreeGrafter"/>
</dbReference>
<dbReference type="AlphaFoldDB" id="A0AA85FHN4"/>
<evidence type="ECO:0000256" key="2">
    <source>
        <dbReference type="ARBA" id="ARBA00022448"/>
    </source>
</evidence>
<comment type="subcellular location">
    <subcellularLocation>
        <location evidence="1">Membrane</location>
        <topology evidence="1">Multi-pass membrane protein</topology>
    </subcellularLocation>
</comment>
<dbReference type="Gene3D" id="1.10.287.70">
    <property type="match status" value="2"/>
</dbReference>
<dbReference type="GO" id="GO:0015271">
    <property type="term" value="F:outward rectifier potassium channel activity"/>
    <property type="evidence" value="ECO:0007669"/>
    <property type="project" value="TreeGrafter"/>
</dbReference>
<dbReference type="Pfam" id="PF07885">
    <property type="entry name" value="Ion_trans_2"/>
    <property type="match status" value="2"/>
</dbReference>
<organism evidence="12 13">
    <name type="scientific">Schistosoma rodhaini</name>
    <dbReference type="NCBI Taxonomy" id="6188"/>
    <lineage>
        <taxon>Eukaryota</taxon>
        <taxon>Metazoa</taxon>
        <taxon>Spiralia</taxon>
        <taxon>Lophotrochozoa</taxon>
        <taxon>Platyhelminthes</taxon>
        <taxon>Trematoda</taxon>
        <taxon>Digenea</taxon>
        <taxon>Strigeidida</taxon>
        <taxon>Schistosomatoidea</taxon>
        <taxon>Schistosomatidae</taxon>
        <taxon>Schistosoma</taxon>
    </lineage>
</organism>
<feature type="transmembrane region" description="Helical" evidence="10">
    <location>
        <begin position="644"/>
        <end position="665"/>
    </location>
</feature>
<feature type="transmembrane region" description="Helical" evidence="10">
    <location>
        <begin position="677"/>
        <end position="695"/>
    </location>
</feature>